<reference evidence="1" key="2">
    <citation type="journal article" date="2015" name="Data Brief">
        <title>Shoot transcriptome of the giant reed, Arundo donax.</title>
        <authorList>
            <person name="Barrero R.A."/>
            <person name="Guerrero F.D."/>
            <person name="Moolhuijzen P."/>
            <person name="Goolsby J.A."/>
            <person name="Tidwell J."/>
            <person name="Bellgard S.E."/>
            <person name="Bellgard M.I."/>
        </authorList>
    </citation>
    <scope>NUCLEOTIDE SEQUENCE</scope>
    <source>
        <tissue evidence="1">Shoot tissue taken approximately 20 cm above the soil surface</tissue>
    </source>
</reference>
<organism evidence="1">
    <name type="scientific">Arundo donax</name>
    <name type="common">Giant reed</name>
    <name type="synonym">Donax arundinaceus</name>
    <dbReference type="NCBI Taxonomy" id="35708"/>
    <lineage>
        <taxon>Eukaryota</taxon>
        <taxon>Viridiplantae</taxon>
        <taxon>Streptophyta</taxon>
        <taxon>Embryophyta</taxon>
        <taxon>Tracheophyta</taxon>
        <taxon>Spermatophyta</taxon>
        <taxon>Magnoliopsida</taxon>
        <taxon>Liliopsida</taxon>
        <taxon>Poales</taxon>
        <taxon>Poaceae</taxon>
        <taxon>PACMAD clade</taxon>
        <taxon>Arundinoideae</taxon>
        <taxon>Arundineae</taxon>
        <taxon>Arundo</taxon>
    </lineage>
</organism>
<name>A0A0A8XTZ1_ARUDO</name>
<accession>A0A0A8XTZ1</accession>
<evidence type="ECO:0000313" key="1">
    <source>
        <dbReference type="EMBL" id="JAD17469.1"/>
    </source>
</evidence>
<proteinExistence type="predicted"/>
<sequence length="40" mass="4358">MNLLHIGRSCDKQGEEHVLITSIATIDQSPLVVKLATGLR</sequence>
<protein>
    <submittedName>
        <fullName evidence="1">Uncharacterized protein</fullName>
    </submittedName>
</protein>
<dbReference type="EMBL" id="GBRH01280426">
    <property type="protein sequence ID" value="JAD17469.1"/>
    <property type="molecule type" value="Transcribed_RNA"/>
</dbReference>
<reference evidence="1" key="1">
    <citation type="submission" date="2014-09" db="EMBL/GenBank/DDBJ databases">
        <authorList>
            <person name="Magalhaes I.L.F."/>
            <person name="Oliveira U."/>
            <person name="Santos F.R."/>
            <person name="Vidigal T.H.D.A."/>
            <person name="Brescovit A.D."/>
            <person name="Santos A.J."/>
        </authorList>
    </citation>
    <scope>NUCLEOTIDE SEQUENCE</scope>
    <source>
        <tissue evidence="1">Shoot tissue taken approximately 20 cm above the soil surface</tissue>
    </source>
</reference>
<dbReference type="AlphaFoldDB" id="A0A0A8XTZ1"/>